<evidence type="ECO:0000313" key="1">
    <source>
        <dbReference type="EMBL" id="QMV14609.1"/>
    </source>
</evidence>
<dbReference type="Pfam" id="PF13245">
    <property type="entry name" value="AAA_19"/>
    <property type="match status" value="1"/>
</dbReference>
<keyword evidence="2" id="KW-1185">Reference proteome</keyword>
<keyword evidence="1" id="KW-0378">Hydrolase</keyword>
<keyword evidence="1" id="KW-0067">ATP-binding</keyword>
<dbReference type="Gene3D" id="3.40.50.300">
    <property type="entry name" value="P-loop containing nucleotide triphosphate hydrolases"/>
    <property type="match status" value="1"/>
</dbReference>
<name>A0ABX6QZF6_9VIBR</name>
<gene>
    <name evidence="1" type="ORF">Vspart_01868</name>
</gene>
<dbReference type="RefSeq" id="WP_182287401.1">
    <property type="nucleotide sequence ID" value="NZ_CP046268.1"/>
</dbReference>
<organism evidence="1 2">
    <name type="scientific">Vibrio spartinae</name>
    <dbReference type="NCBI Taxonomy" id="1918945"/>
    <lineage>
        <taxon>Bacteria</taxon>
        <taxon>Pseudomonadati</taxon>
        <taxon>Pseudomonadota</taxon>
        <taxon>Gammaproteobacteria</taxon>
        <taxon>Vibrionales</taxon>
        <taxon>Vibrionaceae</taxon>
        <taxon>Vibrio</taxon>
    </lineage>
</organism>
<proteinExistence type="predicted"/>
<reference evidence="1 2" key="1">
    <citation type="journal article" date="2020" name="J. Nat. Prod.">
        <title>Genomics-Metabolomics Profiling Disclosed Marine Vibrio spartinae 3.6 as a Producer of a New Branched Side Chain Prodigiosin.</title>
        <authorList>
            <person name="Vitale G.A."/>
            <person name="Sciarretta M."/>
            <person name="Palma Esposito F."/>
            <person name="January G.G."/>
            <person name="Giaccio M."/>
            <person name="Bunk B."/>
            <person name="Sproer C."/>
            <person name="Bajerski F."/>
            <person name="Power D."/>
            <person name="Festa C."/>
            <person name="Monti M.C."/>
            <person name="D'Auria M.V."/>
            <person name="de Pascale D."/>
        </authorList>
    </citation>
    <scope>NUCLEOTIDE SEQUENCE [LARGE SCALE GENOMIC DNA]</scope>
    <source>
        <strain evidence="1 2">3.6</strain>
    </source>
</reference>
<dbReference type="EMBL" id="CP046268">
    <property type="protein sequence ID" value="QMV14609.1"/>
    <property type="molecule type" value="Genomic_DNA"/>
</dbReference>
<evidence type="ECO:0000313" key="2">
    <source>
        <dbReference type="Proteomes" id="UP000515264"/>
    </source>
</evidence>
<accession>A0ABX6QZF6</accession>
<dbReference type="InterPro" id="IPR027417">
    <property type="entry name" value="P-loop_NTPase"/>
</dbReference>
<protein>
    <submittedName>
        <fullName evidence="1">UvrD/REP helicase</fullName>
    </submittedName>
</protein>
<dbReference type="SUPFAM" id="SSF52540">
    <property type="entry name" value="P-loop containing nucleoside triphosphate hydrolases"/>
    <property type="match status" value="1"/>
</dbReference>
<dbReference type="Proteomes" id="UP000515264">
    <property type="component" value="Chromosome 1"/>
</dbReference>
<keyword evidence="1" id="KW-0347">Helicase</keyword>
<keyword evidence="1" id="KW-0547">Nucleotide-binding</keyword>
<dbReference type="GO" id="GO:0004386">
    <property type="term" value="F:helicase activity"/>
    <property type="evidence" value="ECO:0007669"/>
    <property type="project" value="UniProtKB-KW"/>
</dbReference>
<sequence length="340" mass="39036">MDKRVVLAVAGSGKTQHIIDKLDVDSRALIVTYTVNNTKNLKKRILRKLGVIPKGVRVYTYFSFLMPFCVRPIIGNKVKIRGITYEDPPQYAKRTSPPHYIAKSRLLYHNRISKFMIDFDGVKEISERIEKYFDFFCIDEVQDFAANDFNLLCQLANTNVEMLLVGDYFQHTFDTSRDGTTQRSLHKDYAKYLGQLKGAGYEIDTDTLSHSYRCSPTVCQFVSDSIGIPIESHREDSVSIELIVDLVKIDEILKDDSVIKLFYSNSRKYLGWTDNWGNTKGLDDFEDICIVLNPNSFRAYTKGELHKLASPTLNKFYVACTRAKGNIYFVSQNLLDGYKR</sequence>